<dbReference type="RefSeq" id="WP_242938467.1">
    <property type="nucleotide sequence ID" value="NZ_CP094326.1"/>
</dbReference>
<dbReference type="Pfam" id="PF13231">
    <property type="entry name" value="PMT_2"/>
    <property type="match status" value="1"/>
</dbReference>
<dbReference type="PANTHER" id="PTHR33908">
    <property type="entry name" value="MANNOSYLTRANSFERASE YKCB-RELATED"/>
    <property type="match status" value="1"/>
</dbReference>
<evidence type="ECO:0000313" key="10">
    <source>
        <dbReference type="EMBL" id="UNZ00100.1"/>
    </source>
</evidence>
<evidence type="ECO:0000256" key="8">
    <source>
        <dbReference type="SAM" id="Phobius"/>
    </source>
</evidence>
<feature type="transmembrane region" description="Helical" evidence="8">
    <location>
        <begin position="287"/>
        <end position="306"/>
    </location>
</feature>
<proteinExistence type="predicted"/>
<evidence type="ECO:0000256" key="4">
    <source>
        <dbReference type="ARBA" id="ARBA00022679"/>
    </source>
</evidence>
<feature type="transmembrane region" description="Helical" evidence="8">
    <location>
        <begin position="126"/>
        <end position="142"/>
    </location>
</feature>
<evidence type="ECO:0000259" key="9">
    <source>
        <dbReference type="Pfam" id="PF13231"/>
    </source>
</evidence>
<dbReference type="Proteomes" id="UP000829476">
    <property type="component" value="Chromosome"/>
</dbReference>
<protein>
    <submittedName>
        <fullName evidence="10">Glycosyltransferase family 39 protein</fullName>
    </submittedName>
</protein>
<evidence type="ECO:0000256" key="1">
    <source>
        <dbReference type="ARBA" id="ARBA00004651"/>
    </source>
</evidence>
<evidence type="ECO:0000256" key="3">
    <source>
        <dbReference type="ARBA" id="ARBA00022676"/>
    </source>
</evidence>
<keyword evidence="5 8" id="KW-0812">Transmembrane</keyword>
<feature type="transmembrane region" description="Helical" evidence="8">
    <location>
        <begin position="163"/>
        <end position="183"/>
    </location>
</feature>
<keyword evidence="11" id="KW-1185">Reference proteome</keyword>
<evidence type="ECO:0000256" key="6">
    <source>
        <dbReference type="ARBA" id="ARBA00022989"/>
    </source>
</evidence>
<keyword evidence="3" id="KW-0328">Glycosyltransferase</keyword>
<dbReference type="PANTHER" id="PTHR33908:SF11">
    <property type="entry name" value="MEMBRANE PROTEIN"/>
    <property type="match status" value="1"/>
</dbReference>
<feature type="transmembrane region" description="Helical" evidence="8">
    <location>
        <begin position="233"/>
        <end position="252"/>
    </location>
</feature>
<evidence type="ECO:0000313" key="11">
    <source>
        <dbReference type="Proteomes" id="UP000829476"/>
    </source>
</evidence>
<keyword evidence="7 8" id="KW-0472">Membrane</keyword>
<keyword evidence="4" id="KW-0808">Transferase</keyword>
<reference evidence="10 11" key="1">
    <citation type="journal article" date="2018" name="Int. J. Syst. Evol. Microbiol.">
        <title>Zhouia spongiae sp. nov., isolated from a marine sponge.</title>
        <authorList>
            <person name="Zhuang L."/>
            <person name="Lin B."/>
            <person name="Qin F."/>
            <person name="Luo L."/>
        </authorList>
    </citation>
    <scope>NUCLEOTIDE SEQUENCE [LARGE SCALE GENOMIC DNA]</scope>
    <source>
        <strain evidence="10 11">HN-Y44</strain>
    </source>
</reference>
<accession>A0ABY3YQS2</accession>
<keyword evidence="2" id="KW-1003">Cell membrane</keyword>
<evidence type="ECO:0000256" key="2">
    <source>
        <dbReference type="ARBA" id="ARBA00022475"/>
    </source>
</evidence>
<feature type="transmembrane region" description="Helical" evidence="8">
    <location>
        <begin position="264"/>
        <end position="281"/>
    </location>
</feature>
<dbReference type="InterPro" id="IPR050297">
    <property type="entry name" value="LipidA_mod_glycosyltrf_83"/>
</dbReference>
<sequence length="557" mass="64393">MQQTKKSDQTILIFLSALTGLNLLQSYVTELIFDEAYYWYFAKDLAWGYFDHPPAVAFFVKLGSLLFNGELGVRFFAPFLFSGAIFLIWKLIDSPKKHEHTLLFCLLSGSVALLNAYGFFMLPDTPLIFFSTLFLFSYKNFLNKKNTKNILMMALSMSLMMYSKYHAFLLIAFVFLANISLLLNVNFWKAVGLSLVFYAPHLWWLSANDFAPLRYHFFDRADSYYKITYTTEYLLGLIGIMGFAFPWIYYSIIKTTNRNSFDRSLKFAVWGIIIFFLFSSFNRRTQAQWPMLIAIPLIIFTFRYALNHKKFRKGLAIASSVSLAVVCFLRLAMIEPALVPFSYETHGNKKWTAELKEKSKGLPVVFSNSYRNASMYSFYTGVDAFSLNDLQFRLNQYDLDTSELRFQHKKVALMINPEETPPSFMVRQAFKERKISGIFVNDFSSWRKVKIKTTAANIDAFLKPQNITLQNPYNEDIDLHQLKMYGIRLDRKKRILDTLNITMHHSKMSAITANSSLDLKVSIADSLPENSDAEFFRLAISENDLPCGFQGDIIPVR</sequence>
<feature type="transmembrane region" description="Helical" evidence="8">
    <location>
        <begin position="71"/>
        <end position="89"/>
    </location>
</feature>
<feature type="transmembrane region" description="Helical" evidence="8">
    <location>
        <begin position="315"/>
        <end position="333"/>
    </location>
</feature>
<dbReference type="InterPro" id="IPR038731">
    <property type="entry name" value="RgtA/B/C-like"/>
</dbReference>
<comment type="subcellular location">
    <subcellularLocation>
        <location evidence="1">Cell membrane</location>
        <topology evidence="1">Multi-pass membrane protein</topology>
    </subcellularLocation>
</comment>
<evidence type="ECO:0000256" key="5">
    <source>
        <dbReference type="ARBA" id="ARBA00022692"/>
    </source>
</evidence>
<gene>
    <name evidence="10" type="ORF">MQE36_07090</name>
</gene>
<feature type="domain" description="Glycosyltransferase RgtA/B/C/D-like" evidence="9">
    <location>
        <begin position="51"/>
        <end position="204"/>
    </location>
</feature>
<evidence type="ECO:0000256" key="7">
    <source>
        <dbReference type="ARBA" id="ARBA00023136"/>
    </source>
</evidence>
<feature type="transmembrane region" description="Helical" evidence="8">
    <location>
        <begin position="101"/>
        <end position="120"/>
    </location>
</feature>
<keyword evidence="6 8" id="KW-1133">Transmembrane helix</keyword>
<organism evidence="10 11">
    <name type="scientific">Zhouia spongiae</name>
    <dbReference type="NCBI Taxonomy" id="2202721"/>
    <lineage>
        <taxon>Bacteria</taxon>
        <taxon>Pseudomonadati</taxon>
        <taxon>Bacteroidota</taxon>
        <taxon>Flavobacteriia</taxon>
        <taxon>Flavobacteriales</taxon>
        <taxon>Flavobacteriaceae</taxon>
        <taxon>Zhouia</taxon>
    </lineage>
</organism>
<name>A0ABY3YQS2_9FLAO</name>
<dbReference type="EMBL" id="CP094326">
    <property type="protein sequence ID" value="UNZ00100.1"/>
    <property type="molecule type" value="Genomic_DNA"/>
</dbReference>